<proteinExistence type="predicted"/>
<dbReference type="OrthoDB" id="9808460at2"/>
<keyword evidence="1" id="KW-0472">Membrane</keyword>
<keyword evidence="1" id="KW-0812">Transmembrane</keyword>
<evidence type="ECO:0000313" key="2">
    <source>
        <dbReference type="EMBL" id="PAD20275.1"/>
    </source>
</evidence>
<protein>
    <recommendedName>
        <fullName evidence="4">DUF456 domain-containing protein</fullName>
    </recommendedName>
</protein>
<accession>A0A268A823</accession>
<sequence length="175" mass="19187">MIRTIKVRYGGLVVALDIIAWIIIAVAFIASFAGIVYPVIPSPLMLWIGFLVFQFMLSDGDLSVFFWIAMVILTVILIISDIIANSYFVKKFGGSKWGERIAAIGVIVGSFIIPPFGIIIVPFVAVLITELIQKRTPKEAIYSSIGSLLGFLGGSIAKIVIQLIMIVWFFIAAFV</sequence>
<dbReference type="PANTHER" id="PTHR39165">
    <property type="entry name" value="IG HYPOTHETICAL 17883"/>
    <property type="match status" value="1"/>
</dbReference>
<name>A0A268A823_9BACI</name>
<comment type="caution">
    <text evidence="2">The sequence shown here is derived from an EMBL/GenBank/DDBJ whole genome shotgun (WGS) entry which is preliminary data.</text>
</comment>
<dbReference type="EMBL" id="NPBV01000024">
    <property type="protein sequence ID" value="PAD20275.1"/>
    <property type="molecule type" value="Genomic_DNA"/>
</dbReference>
<evidence type="ECO:0008006" key="4">
    <source>
        <dbReference type="Google" id="ProtNLM"/>
    </source>
</evidence>
<evidence type="ECO:0000313" key="3">
    <source>
        <dbReference type="Proteomes" id="UP000216013"/>
    </source>
</evidence>
<dbReference type="Proteomes" id="UP000216013">
    <property type="component" value="Unassembled WGS sequence"/>
</dbReference>
<gene>
    <name evidence="2" type="ORF">CHH64_14395</name>
</gene>
<feature type="transmembrane region" description="Helical" evidence="1">
    <location>
        <begin position="64"/>
        <end position="89"/>
    </location>
</feature>
<dbReference type="InterPro" id="IPR007403">
    <property type="entry name" value="DUF456"/>
</dbReference>
<dbReference type="Pfam" id="PF04306">
    <property type="entry name" value="DUF456"/>
    <property type="match status" value="1"/>
</dbReference>
<organism evidence="2 3">
    <name type="scientific">Terribacillus saccharophilus</name>
    <dbReference type="NCBI Taxonomy" id="361277"/>
    <lineage>
        <taxon>Bacteria</taxon>
        <taxon>Bacillati</taxon>
        <taxon>Bacillota</taxon>
        <taxon>Bacilli</taxon>
        <taxon>Bacillales</taxon>
        <taxon>Bacillaceae</taxon>
        <taxon>Terribacillus</taxon>
    </lineage>
</organism>
<dbReference type="PANTHER" id="PTHR39165:SF1">
    <property type="entry name" value="DUF456 DOMAIN-CONTAINING PROTEIN"/>
    <property type="match status" value="1"/>
</dbReference>
<reference evidence="2 3" key="1">
    <citation type="submission" date="2017-07" db="EMBL/GenBank/DDBJ databases">
        <title>Isolation and whole genome analysis of endospore-forming bacteria from heroin.</title>
        <authorList>
            <person name="Kalinowski J."/>
            <person name="Ahrens B."/>
            <person name="Al-Dilaimi A."/>
            <person name="Winkler A."/>
            <person name="Wibberg D."/>
            <person name="Schleenbecker U."/>
            <person name="Ruckert C."/>
            <person name="Wolfel R."/>
            <person name="Grass G."/>
        </authorList>
    </citation>
    <scope>NUCLEOTIDE SEQUENCE [LARGE SCALE GENOMIC DNA]</scope>
    <source>
        <strain evidence="2 3">7528</strain>
    </source>
</reference>
<feature type="transmembrane region" description="Helical" evidence="1">
    <location>
        <begin position="39"/>
        <end position="57"/>
    </location>
</feature>
<evidence type="ECO:0000256" key="1">
    <source>
        <dbReference type="SAM" id="Phobius"/>
    </source>
</evidence>
<dbReference type="AlphaFoldDB" id="A0A268A823"/>
<feature type="transmembrane region" description="Helical" evidence="1">
    <location>
        <begin position="148"/>
        <end position="171"/>
    </location>
</feature>
<feature type="transmembrane region" description="Helical" evidence="1">
    <location>
        <begin position="101"/>
        <end position="128"/>
    </location>
</feature>
<keyword evidence="1" id="KW-1133">Transmembrane helix</keyword>
<feature type="transmembrane region" description="Helical" evidence="1">
    <location>
        <begin position="12"/>
        <end position="33"/>
    </location>
</feature>